<keyword evidence="4" id="KW-1185">Reference proteome</keyword>
<dbReference type="EMBL" id="JYDV01000046">
    <property type="protein sequence ID" value="KRZ38434.1"/>
    <property type="molecule type" value="Genomic_DNA"/>
</dbReference>
<reference evidence="3 4" key="1">
    <citation type="submission" date="2015-01" db="EMBL/GenBank/DDBJ databases">
        <title>Evolution of Trichinella species and genotypes.</title>
        <authorList>
            <person name="Korhonen P.K."/>
            <person name="Edoardo P."/>
            <person name="Giuseppe L.R."/>
            <person name="Gasser R.B."/>
        </authorList>
    </citation>
    <scope>NUCLEOTIDE SEQUENCE [LARGE SCALE GENOMIC DNA]</scope>
    <source>
        <strain evidence="2">ISS176</strain>
        <strain evidence="1">ISS470</strain>
    </source>
</reference>
<evidence type="ECO:0000313" key="3">
    <source>
        <dbReference type="Proteomes" id="UP000054826"/>
    </source>
</evidence>
<proteinExistence type="predicted"/>
<dbReference type="OrthoDB" id="5919000at2759"/>
<dbReference type="AlphaFoldDB" id="A0A0V1JU06"/>
<dbReference type="EMBL" id="JYDT01000024">
    <property type="protein sequence ID" value="KRY90178.1"/>
    <property type="molecule type" value="Genomic_DNA"/>
</dbReference>
<organism evidence="2 3">
    <name type="scientific">Trichinella pseudospiralis</name>
    <name type="common">Parasitic roundworm</name>
    <dbReference type="NCBI Taxonomy" id="6337"/>
    <lineage>
        <taxon>Eukaryota</taxon>
        <taxon>Metazoa</taxon>
        <taxon>Ecdysozoa</taxon>
        <taxon>Nematoda</taxon>
        <taxon>Enoplea</taxon>
        <taxon>Dorylaimia</taxon>
        <taxon>Trichinellida</taxon>
        <taxon>Trichinellidae</taxon>
        <taxon>Trichinella</taxon>
    </lineage>
</organism>
<dbReference type="Proteomes" id="UP000054826">
    <property type="component" value="Unassembled WGS sequence"/>
</dbReference>
<name>A0A0V1JU06_TRIPS</name>
<sequence>MGDYNELFMAKLKLLVCCMDDYKCCSDLKPAVKAFSKDHSSNDVSSTNGQCCSDDEQNVSKEADSKDVCYVSVFAQRLRDTVAQMEMFLQRFGAQISANYVEETVNIIKQAKECLDDADT</sequence>
<evidence type="ECO:0000313" key="2">
    <source>
        <dbReference type="EMBL" id="KRZ38434.1"/>
    </source>
</evidence>
<comment type="caution">
    <text evidence="2">The sequence shown here is derived from an EMBL/GenBank/DDBJ whole genome shotgun (WGS) entry which is preliminary data.</text>
</comment>
<protein>
    <submittedName>
        <fullName evidence="2">Uncharacterized protein</fullName>
    </submittedName>
</protein>
<evidence type="ECO:0000313" key="4">
    <source>
        <dbReference type="Proteomes" id="UP000054995"/>
    </source>
</evidence>
<dbReference type="Proteomes" id="UP000054995">
    <property type="component" value="Unassembled WGS sequence"/>
</dbReference>
<accession>A0A0V1JU06</accession>
<evidence type="ECO:0000313" key="1">
    <source>
        <dbReference type="EMBL" id="KRY90178.1"/>
    </source>
</evidence>
<gene>
    <name evidence="2" type="ORF">T4C_2683</name>
    <name evidence="1" type="ORF">T4D_13453</name>
</gene>